<evidence type="ECO:0000256" key="6">
    <source>
        <dbReference type="ARBA" id="ARBA00022833"/>
    </source>
</evidence>
<comment type="catalytic activity">
    <reaction evidence="9">
        <text>S-methyl-5'-thioadenosine + phosphate = 5-(methylsulfanyl)-alpha-D-ribose 1-phosphate + adenine</text>
        <dbReference type="Rhea" id="RHEA:11852"/>
        <dbReference type="ChEBI" id="CHEBI:16708"/>
        <dbReference type="ChEBI" id="CHEBI:17509"/>
        <dbReference type="ChEBI" id="CHEBI:43474"/>
        <dbReference type="ChEBI" id="CHEBI:58533"/>
        <dbReference type="EC" id="2.4.2.28"/>
    </reaction>
    <physiologicalReaction direction="left-to-right" evidence="9">
        <dbReference type="Rhea" id="RHEA:11853"/>
    </physiologicalReaction>
</comment>
<comment type="catalytic activity">
    <reaction evidence="1">
        <text>inosine + phosphate = alpha-D-ribose 1-phosphate + hypoxanthine</text>
        <dbReference type="Rhea" id="RHEA:27646"/>
        <dbReference type="ChEBI" id="CHEBI:17368"/>
        <dbReference type="ChEBI" id="CHEBI:17596"/>
        <dbReference type="ChEBI" id="CHEBI:43474"/>
        <dbReference type="ChEBI" id="CHEBI:57720"/>
        <dbReference type="EC" id="2.4.2.1"/>
    </reaction>
    <physiologicalReaction direction="left-to-right" evidence="1">
        <dbReference type="Rhea" id="RHEA:27647"/>
    </physiologicalReaction>
</comment>
<dbReference type="InterPro" id="IPR038371">
    <property type="entry name" value="Cu_polyphenol_OxRdtase_sf"/>
</dbReference>
<dbReference type="GO" id="GO:0016787">
    <property type="term" value="F:hydrolase activity"/>
    <property type="evidence" value="ECO:0007669"/>
    <property type="project" value="UniProtKB-KW"/>
</dbReference>
<dbReference type="Pfam" id="PF02578">
    <property type="entry name" value="Cu-oxidase_4"/>
    <property type="match status" value="1"/>
</dbReference>
<accession>A0AAP6JFE5</accession>
<dbReference type="Proteomes" id="UP001302316">
    <property type="component" value="Unassembled WGS sequence"/>
</dbReference>
<gene>
    <name evidence="11" type="primary">pgeF</name>
    <name evidence="11" type="ORF">VCB98_09175</name>
</gene>
<dbReference type="AlphaFoldDB" id="A0AAP6JFE5"/>
<evidence type="ECO:0000256" key="4">
    <source>
        <dbReference type="ARBA" id="ARBA00022723"/>
    </source>
</evidence>
<evidence type="ECO:0000256" key="7">
    <source>
        <dbReference type="ARBA" id="ARBA00047989"/>
    </source>
</evidence>
<keyword evidence="5" id="KW-0378">Hydrolase</keyword>
<keyword evidence="3" id="KW-0808">Transferase</keyword>
<dbReference type="GO" id="GO:0017061">
    <property type="term" value="F:S-methyl-5-thioadenosine phosphorylase activity"/>
    <property type="evidence" value="ECO:0007669"/>
    <property type="project" value="UniProtKB-EC"/>
</dbReference>
<keyword evidence="12" id="KW-1185">Reference proteome</keyword>
<dbReference type="GO" id="GO:0005507">
    <property type="term" value="F:copper ion binding"/>
    <property type="evidence" value="ECO:0007669"/>
    <property type="project" value="TreeGrafter"/>
</dbReference>
<evidence type="ECO:0000313" key="12">
    <source>
        <dbReference type="Proteomes" id="UP001302316"/>
    </source>
</evidence>
<dbReference type="PANTHER" id="PTHR30616">
    <property type="entry name" value="UNCHARACTERIZED PROTEIN YFIH"/>
    <property type="match status" value="1"/>
</dbReference>
<comment type="catalytic activity">
    <reaction evidence="7">
        <text>adenosine + H2O + H(+) = inosine + NH4(+)</text>
        <dbReference type="Rhea" id="RHEA:24408"/>
        <dbReference type="ChEBI" id="CHEBI:15377"/>
        <dbReference type="ChEBI" id="CHEBI:15378"/>
        <dbReference type="ChEBI" id="CHEBI:16335"/>
        <dbReference type="ChEBI" id="CHEBI:17596"/>
        <dbReference type="ChEBI" id="CHEBI:28938"/>
        <dbReference type="EC" id="3.5.4.4"/>
    </reaction>
    <physiologicalReaction direction="left-to-right" evidence="7">
        <dbReference type="Rhea" id="RHEA:24409"/>
    </physiologicalReaction>
</comment>
<dbReference type="RefSeq" id="WP_346051951.1">
    <property type="nucleotide sequence ID" value="NZ_JAYGII010000018.1"/>
</dbReference>
<evidence type="ECO:0000256" key="5">
    <source>
        <dbReference type="ARBA" id="ARBA00022801"/>
    </source>
</evidence>
<reference evidence="11 12" key="1">
    <citation type="submission" date="2023-12" db="EMBL/GenBank/DDBJ databases">
        <title>Whole-genome sequencing of halo(alkali)philic microorganisms from hypersaline lakes.</title>
        <authorList>
            <person name="Sorokin D.Y."/>
            <person name="Merkel A.Y."/>
            <person name="Messina E."/>
            <person name="Yakimov M."/>
        </authorList>
    </citation>
    <scope>NUCLEOTIDE SEQUENCE [LARGE SCALE GENOMIC DNA]</scope>
    <source>
        <strain evidence="11 12">AB-CW1</strain>
    </source>
</reference>
<evidence type="ECO:0000256" key="3">
    <source>
        <dbReference type="ARBA" id="ARBA00022679"/>
    </source>
</evidence>
<dbReference type="SUPFAM" id="SSF64438">
    <property type="entry name" value="CNF1/YfiH-like putative cysteine hydrolases"/>
    <property type="match status" value="1"/>
</dbReference>
<evidence type="ECO:0000256" key="2">
    <source>
        <dbReference type="ARBA" id="ARBA00007353"/>
    </source>
</evidence>
<dbReference type="CDD" id="cd16833">
    <property type="entry name" value="YfiH"/>
    <property type="match status" value="1"/>
</dbReference>
<keyword evidence="6" id="KW-0862">Zinc</keyword>
<dbReference type="Gene3D" id="3.60.140.10">
    <property type="entry name" value="CNF1/YfiH-like putative cysteine hydrolases"/>
    <property type="match status" value="1"/>
</dbReference>
<dbReference type="NCBIfam" id="TIGR00726">
    <property type="entry name" value="peptidoglycan editing factor PgeF"/>
    <property type="match status" value="1"/>
</dbReference>
<comment type="caution">
    <text evidence="11">The sequence shown here is derived from an EMBL/GenBank/DDBJ whole genome shotgun (WGS) entry which is preliminary data.</text>
</comment>
<dbReference type="InterPro" id="IPR011324">
    <property type="entry name" value="Cytotoxic_necrot_fac-like_cat"/>
</dbReference>
<evidence type="ECO:0000256" key="9">
    <source>
        <dbReference type="ARBA" id="ARBA00049893"/>
    </source>
</evidence>
<evidence type="ECO:0000313" key="11">
    <source>
        <dbReference type="EMBL" id="MEA5445990.1"/>
    </source>
</evidence>
<organism evidence="11 12">
    <name type="scientific">Natronospira elongata</name>
    <dbReference type="NCBI Taxonomy" id="3110268"/>
    <lineage>
        <taxon>Bacteria</taxon>
        <taxon>Pseudomonadati</taxon>
        <taxon>Pseudomonadota</taxon>
        <taxon>Gammaproteobacteria</taxon>
        <taxon>Natronospirales</taxon>
        <taxon>Natronospiraceae</taxon>
        <taxon>Natronospira</taxon>
    </lineage>
</organism>
<keyword evidence="4" id="KW-0479">Metal-binding</keyword>
<sequence>MSGVFLHPDWPVSGPVRALTTQRHHPGLPGSSEGPWRGLNLGAHVGDQPRHVAANRSVVRQAAGLPAEPQWLDQVHGRHVLYLSGAAPEAPADAAWTDRPGRVCAILTADCLPVFLAHEAGRWVGLAHAGWRGLAEGVIEATVAAMPGPASALHAWLGPAIGPAAFQVGEEVREAFVARDPEAEAAFQADGPEHWRADLPALARRRLEALGVASVGGDGLCTWSDPARFFSHRRQAPCGRMASLIWIEPEA</sequence>
<dbReference type="InterPro" id="IPR003730">
    <property type="entry name" value="Cu_polyphenol_OxRdtase"/>
</dbReference>
<comment type="catalytic activity">
    <reaction evidence="8">
        <text>adenosine + phosphate = alpha-D-ribose 1-phosphate + adenine</text>
        <dbReference type="Rhea" id="RHEA:27642"/>
        <dbReference type="ChEBI" id="CHEBI:16335"/>
        <dbReference type="ChEBI" id="CHEBI:16708"/>
        <dbReference type="ChEBI" id="CHEBI:43474"/>
        <dbReference type="ChEBI" id="CHEBI:57720"/>
        <dbReference type="EC" id="2.4.2.1"/>
    </reaction>
    <physiologicalReaction direction="left-to-right" evidence="8">
        <dbReference type="Rhea" id="RHEA:27643"/>
    </physiologicalReaction>
</comment>
<dbReference type="PANTHER" id="PTHR30616:SF2">
    <property type="entry name" value="PURINE NUCLEOSIDE PHOSPHORYLASE LACC1"/>
    <property type="match status" value="1"/>
</dbReference>
<proteinExistence type="inferred from homology"/>
<comment type="similarity">
    <text evidence="2 10">Belongs to the purine nucleoside phosphorylase YfiH/LACC1 family.</text>
</comment>
<protein>
    <recommendedName>
        <fullName evidence="10">Purine nucleoside phosphorylase</fullName>
    </recommendedName>
</protein>
<name>A0AAP6JFE5_9GAMM</name>
<evidence type="ECO:0000256" key="8">
    <source>
        <dbReference type="ARBA" id="ARBA00048968"/>
    </source>
</evidence>
<evidence type="ECO:0000256" key="10">
    <source>
        <dbReference type="RuleBase" id="RU361274"/>
    </source>
</evidence>
<dbReference type="EMBL" id="JAYGII010000018">
    <property type="protein sequence ID" value="MEA5445990.1"/>
    <property type="molecule type" value="Genomic_DNA"/>
</dbReference>
<evidence type="ECO:0000256" key="1">
    <source>
        <dbReference type="ARBA" id="ARBA00000553"/>
    </source>
</evidence>